<evidence type="ECO:0000256" key="2">
    <source>
        <dbReference type="ARBA" id="ARBA00022723"/>
    </source>
</evidence>
<reference evidence="7" key="1">
    <citation type="submission" date="2025-08" db="UniProtKB">
        <authorList>
            <consortium name="RefSeq"/>
        </authorList>
    </citation>
    <scope>IDENTIFICATION</scope>
</reference>
<dbReference type="InterPro" id="IPR034751">
    <property type="entry name" value="Yippee"/>
</dbReference>
<protein>
    <recommendedName>
        <fullName evidence="4">Protein yippee-like</fullName>
    </recommendedName>
</protein>
<evidence type="ECO:0000256" key="1">
    <source>
        <dbReference type="ARBA" id="ARBA00005613"/>
    </source>
</evidence>
<dbReference type="InterPro" id="IPR039058">
    <property type="entry name" value="Yippee_fam"/>
</dbReference>
<keyword evidence="2" id="KW-0479">Metal-binding</keyword>
<evidence type="ECO:0000313" key="7">
    <source>
        <dbReference type="RefSeq" id="XP_026193919.1"/>
    </source>
</evidence>
<gene>
    <name evidence="7" type="primary">LOC113147461</name>
</gene>
<dbReference type="Proteomes" id="UP000515125">
    <property type="component" value="Unplaced"/>
</dbReference>
<evidence type="ECO:0000256" key="3">
    <source>
        <dbReference type="ARBA" id="ARBA00022833"/>
    </source>
</evidence>
<keyword evidence="3" id="KW-0862">Zinc</keyword>
<name>A0A6P6S283_9EIME</name>
<feature type="domain" description="Yippee" evidence="5">
    <location>
        <begin position="13"/>
        <end position="110"/>
    </location>
</feature>
<dbReference type="RefSeq" id="XP_026193919.1">
    <property type="nucleotide sequence ID" value="XM_026338134.1"/>
</dbReference>
<dbReference type="GO" id="GO:0046872">
    <property type="term" value="F:metal ion binding"/>
    <property type="evidence" value="ECO:0007669"/>
    <property type="project" value="UniProtKB-KW"/>
</dbReference>
<comment type="similarity">
    <text evidence="1 4">Belongs to the yippee family.</text>
</comment>
<evidence type="ECO:0000313" key="6">
    <source>
        <dbReference type="Proteomes" id="UP000515125"/>
    </source>
</evidence>
<evidence type="ECO:0000259" key="5">
    <source>
        <dbReference type="PROSITE" id="PS51792"/>
    </source>
</evidence>
<evidence type="ECO:0000256" key="4">
    <source>
        <dbReference type="RuleBase" id="RU110713"/>
    </source>
</evidence>
<keyword evidence="6" id="KW-1185">Reference proteome</keyword>
<dbReference type="OrthoDB" id="6407410at2759"/>
<dbReference type="PANTHER" id="PTHR13848">
    <property type="entry name" value="PROTEIN YIPPEE-LIKE CG15309-RELATED"/>
    <property type="match status" value="1"/>
</dbReference>
<accession>A0A6P6S283</accession>
<sequence length="130" mass="14945">MGRLFKEWLVDTKVYVCRLCHSHLAARSDLASKQFRGRTGPAWLFDKATNVSEGQCEDRVMTTGKHTIVDIYCNDCGTNVGWRYRFAVQESQKYKEGKYILERELLRAELQEESGAVRICSLAPSDTEFE</sequence>
<dbReference type="AlphaFoldDB" id="A0A6P6S283"/>
<dbReference type="GeneID" id="113147461"/>
<dbReference type="Pfam" id="PF03226">
    <property type="entry name" value="Yippee-Mis18"/>
    <property type="match status" value="1"/>
</dbReference>
<proteinExistence type="inferred from homology"/>
<dbReference type="InterPro" id="IPR004910">
    <property type="entry name" value="Yippee/Mis18/Cereblon"/>
</dbReference>
<organism evidence="6 7">
    <name type="scientific">Cyclospora cayetanensis</name>
    <dbReference type="NCBI Taxonomy" id="88456"/>
    <lineage>
        <taxon>Eukaryota</taxon>
        <taxon>Sar</taxon>
        <taxon>Alveolata</taxon>
        <taxon>Apicomplexa</taxon>
        <taxon>Conoidasida</taxon>
        <taxon>Coccidia</taxon>
        <taxon>Eucoccidiorida</taxon>
        <taxon>Eimeriorina</taxon>
        <taxon>Eimeriidae</taxon>
        <taxon>Cyclospora</taxon>
    </lineage>
</organism>
<dbReference type="PROSITE" id="PS51792">
    <property type="entry name" value="YIPPEE"/>
    <property type="match status" value="1"/>
</dbReference>